<feature type="domain" description="Sodium/calcium exchanger membrane region" evidence="6">
    <location>
        <begin position="3"/>
        <end position="149"/>
    </location>
</feature>
<evidence type="ECO:0000256" key="5">
    <source>
        <dbReference type="SAM" id="Phobius"/>
    </source>
</evidence>
<feature type="transmembrane region" description="Helical" evidence="5">
    <location>
        <begin position="174"/>
        <end position="195"/>
    </location>
</feature>
<dbReference type="InterPro" id="IPR004481">
    <property type="entry name" value="K/Na/Ca-exchanger"/>
</dbReference>
<evidence type="ECO:0000256" key="3">
    <source>
        <dbReference type="ARBA" id="ARBA00022989"/>
    </source>
</evidence>
<dbReference type="InterPro" id="IPR004837">
    <property type="entry name" value="NaCa_Exmemb"/>
</dbReference>
<feature type="transmembrane region" description="Helical" evidence="5">
    <location>
        <begin position="241"/>
        <end position="261"/>
    </location>
</feature>
<feature type="domain" description="Sodium/calcium exchanger membrane region" evidence="6">
    <location>
        <begin position="178"/>
        <end position="316"/>
    </location>
</feature>
<evidence type="ECO:0000313" key="8">
    <source>
        <dbReference type="Proteomes" id="UP001158045"/>
    </source>
</evidence>
<feature type="transmembrane region" description="Helical" evidence="5">
    <location>
        <begin position="103"/>
        <end position="123"/>
    </location>
</feature>
<feature type="transmembrane region" description="Helical" evidence="5">
    <location>
        <begin position="33"/>
        <end position="60"/>
    </location>
</feature>
<feature type="transmembrane region" description="Helical" evidence="5">
    <location>
        <begin position="273"/>
        <end position="291"/>
    </location>
</feature>
<proteinExistence type="predicted"/>
<dbReference type="Proteomes" id="UP001158045">
    <property type="component" value="Unassembled WGS sequence"/>
</dbReference>
<sequence length="321" mass="34212">MMYVLLILGFLLLIKGADYFVDGASGIAKYYRIPPIIIGLTIVAFGTSAPEAAVSISAALKGSNGISLGNVLGSNIFNISVIIGITSFLSALSVQKQTIRKEIPFTLLGGVALLVLANDSILNGTKQMVISQSDGIILLLFFTVFLYYIVEAALNSKEPQDNFLPESHRESLKLGPNLVYTLGGMAGIIIGGELVVSSSVKIATSFGISQTIIGLTIVSIGTSLPELITSITAARKKNTDIAVGNIIGSNIFNVLFVLGISASIHSIVVEPKLIMELFINIILTVVLFIFSRTNNKIVRGEGAVFILFYVVYMGYLLATNL</sequence>
<evidence type="ECO:0000256" key="4">
    <source>
        <dbReference type="ARBA" id="ARBA00023136"/>
    </source>
</evidence>
<evidence type="ECO:0000259" key="6">
    <source>
        <dbReference type="Pfam" id="PF01699"/>
    </source>
</evidence>
<dbReference type="NCBIfam" id="TIGR00367">
    <property type="entry name" value="calcium/sodium antiporter"/>
    <property type="match status" value="1"/>
</dbReference>
<feature type="transmembrane region" description="Helical" evidence="5">
    <location>
        <begin position="135"/>
        <end position="154"/>
    </location>
</feature>
<accession>A0ABT6NBK7</accession>
<protein>
    <submittedName>
        <fullName evidence="7">Calcium/sodium antiporter</fullName>
    </submittedName>
</protein>
<dbReference type="EMBL" id="JARYZI010000003">
    <property type="protein sequence ID" value="MDH8677806.1"/>
    <property type="molecule type" value="Genomic_DNA"/>
</dbReference>
<dbReference type="PANTHER" id="PTHR10846">
    <property type="entry name" value="SODIUM/POTASSIUM/CALCIUM EXCHANGER"/>
    <property type="match status" value="1"/>
</dbReference>
<reference evidence="7 8" key="1">
    <citation type="submission" date="2023-04" db="EMBL/GenBank/DDBJ databases">
        <title>Fusibacter bizertensis strain WBS, isolated from littoral bottom sediments of the Arctic seas - biochemical and genomic analysis.</title>
        <authorList>
            <person name="Brioukhanov A.L."/>
        </authorList>
    </citation>
    <scope>NUCLEOTIDE SEQUENCE [LARGE SCALE GENOMIC DNA]</scope>
    <source>
        <strain evidence="7 8">WBS</strain>
    </source>
</reference>
<dbReference type="Gene3D" id="1.20.1420.30">
    <property type="entry name" value="NCX, central ion-binding region"/>
    <property type="match status" value="1"/>
</dbReference>
<keyword evidence="3 5" id="KW-1133">Transmembrane helix</keyword>
<evidence type="ECO:0000256" key="2">
    <source>
        <dbReference type="ARBA" id="ARBA00022692"/>
    </source>
</evidence>
<evidence type="ECO:0000256" key="1">
    <source>
        <dbReference type="ARBA" id="ARBA00004141"/>
    </source>
</evidence>
<organism evidence="7 8">
    <name type="scientific">Fusibacter bizertensis</name>
    <dbReference type="NCBI Taxonomy" id="1488331"/>
    <lineage>
        <taxon>Bacteria</taxon>
        <taxon>Bacillati</taxon>
        <taxon>Bacillota</taxon>
        <taxon>Clostridia</taxon>
        <taxon>Eubacteriales</taxon>
        <taxon>Eubacteriales Family XII. Incertae Sedis</taxon>
        <taxon>Fusibacter</taxon>
    </lineage>
</organism>
<dbReference type="Pfam" id="PF01699">
    <property type="entry name" value="Na_Ca_ex"/>
    <property type="match status" value="2"/>
</dbReference>
<evidence type="ECO:0000313" key="7">
    <source>
        <dbReference type="EMBL" id="MDH8677806.1"/>
    </source>
</evidence>
<feature type="transmembrane region" description="Helical" evidence="5">
    <location>
        <begin position="297"/>
        <end position="318"/>
    </location>
</feature>
<keyword evidence="4 5" id="KW-0472">Membrane</keyword>
<name>A0ABT6NBK7_9FIRM</name>
<dbReference type="PANTHER" id="PTHR10846:SF8">
    <property type="entry name" value="INNER MEMBRANE PROTEIN YRBG"/>
    <property type="match status" value="1"/>
</dbReference>
<dbReference type="RefSeq" id="WP_281093627.1">
    <property type="nucleotide sequence ID" value="NZ_JARYZI010000003.1"/>
</dbReference>
<feature type="transmembrane region" description="Helical" evidence="5">
    <location>
        <begin position="72"/>
        <end position="91"/>
    </location>
</feature>
<dbReference type="InterPro" id="IPR044880">
    <property type="entry name" value="NCX_ion-bd_dom_sf"/>
</dbReference>
<comment type="subcellular location">
    <subcellularLocation>
        <location evidence="1">Membrane</location>
        <topology evidence="1">Multi-pass membrane protein</topology>
    </subcellularLocation>
</comment>
<keyword evidence="2 5" id="KW-0812">Transmembrane</keyword>
<gene>
    <name evidence="7" type="ORF">QE109_06590</name>
</gene>
<comment type="caution">
    <text evidence="7">The sequence shown here is derived from an EMBL/GenBank/DDBJ whole genome shotgun (WGS) entry which is preliminary data.</text>
</comment>
<keyword evidence="8" id="KW-1185">Reference proteome</keyword>